<dbReference type="PROSITE" id="PS50293">
    <property type="entry name" value="TPR_REGION"/>
    <property type="match status" value="1"/>
</dbReference>
<feature type="repeat" description="TPR" evidence="3">
    <location>
        <begin position="496"/>
        <end position="529"/>
    </location>
</feature>
<sequence length="582" mass="65842">MTLLFSVFAFLFPLLYLPVTSEFYQFNKQWLLIFTSFTALIIYLFSLTRHKKITIRLTALDIPLLLLVFSFVLSTIFTASNKYQAISSPIGTLTLVSLFILYFLLKHIEKKEPVFISLIIGTLILSLLSLLSIKGNWTPTGSPFISFEIITVIAVMLLTSFWKLLSEKFNFSMIVHIVLLAGLLPGFLIFLYAVVNQSHPPILPAIYGWNIITEVIRSPLNFFLGVGPGNFFNAFTMGKPVSYNLTPYWMASFNYSSNVFFHLLSETGILGFVSYLYLILILIKNTFFSDKNEEKPFYIGLLVLFLLQMRFPPDISTFILLFMTVAMLDVPLARKFEYRFRYRAVPWAILGLGTLVTLSLFYLVGRNFLADLYFKKSLDGYLAEKGQEVYNNQIISLKLNPFSSRTHIAFSRINLDLAKSISGKEKMDASDKESMNKAVQTAINEAKTAISLDPSSAEAWNNLASIYRDITNFAQGALDWTLAAYEKTITLDPGNPLPRLNLGGVYYFIGKYSEAESLFRQAVKLKPDWANFHFNLSLALEAENKLPEAMSEIETTLRLLNPGSPDYIKAASVSARLKEATP</sequence>
<feature type="transmembrane region" description="Helical" evidence="4">
    <location>
        <begin position="85"/>
        <end position="105"/>
    </location>
</feature>
<organism evidence="5 6">
    <name type="scientific">Candidatus Gottesmanbacteria bacterium GW2011_GWC2_39_8</name>
    <dbReference type="NCBI Taxonomy" id="1618450"/>
    <lineage>
        <taxon>Bacteria</taxon>
        <taxon>Candidatus Gottesmaniibacteriota</taxon>
    </lineage>
</organism>
<dbReference type="InterPro" id="IPR050498">
    <property type="entry name" value="Ycf3"/>
</dbReference>
<keyword evidence="1" id="KW-0677">Repeat</keyword>
<feature type="transmembrane region" description="Helical" evidence="4">
    <location>
        <begin position="259"/>
        <end position="283"/>
    </location>
</feature>
<keyword evidence="4" id="KW-0472">Membrane</keyword>
<feature type="transmembrane region" description="Helical" evidence="4">
    <location>
        <begin position="317"/>
        <end position="333"/>
    </location>
</feature>
<dbReference type="AlphaFoldDB" id="A0A0G0PXM3"/>
<feature type="transmembrane region" description="Helical" evidence="4">
    <location>
        <begin position="145"/>
        <end position="165"/>
    </location>
</feature>
<feature type="transmembrane region" description="Helical" evidence="4">
    <location>
        <begin position="31"/>
        <end position="48"/>
    </location>
</feature>
<dbReference type="PANTHER" id="PTHR44858">
    <property type="entry name" value="TETRATRICOPEPTIDE REPEAT PROTEIN 6"/>
    <property type="match status" value="1"/>
</dbReference>
<feature type="transmembrane region" description="Helical" evidence="4">
    <location>
        <begin position="177"/>
        <end position="195"/>
    </location>
</feature>
<name>A0A0G0PXM3_9BACT</name>
<keyword evidence="4" id="KW-1133">Transmembrane helix</keyword>
<comment type="caution">
    <text evidence="5">The sequence shown here is derived from an EMBL/GenBank/DDBJ whole genome shotgun (WGS) entry which is preliminary data.</text>
</comment>
<protein>
    <submittedName>
        <fullName evidence="5">Uncharacterized protein</fullName>
    </submittedName>
</protein>
<feature type="transmembrane region" description="Helical" evidence="4">
    <location>
        <begin position="60"/>
        <end position="79"/>
    </location>
</feature>
<evidence type="ECO:0000256" key="2">
    <source>
        <dbReference type="ARBA" id="ARBA00022803"/>
    </source>
</evidence>
<dbReference type="PANTHER" id="PTHR44858:SF1">
    <property type="entry name" value="UDP-N-ACETYLGLUCOSAMINE--PEPTIDE N-ACETYLGLUCOSAMINYLTRANSFERASE SPINDLY-RELATED"/>
    <property type="match status" value="1"/>
</dbReference>
<dbReference type="InterPro" id="IPR019734">
    <property type="entry name" value="TPR_rpt"/>
</dbReference>
<accession>A0A0G0PXM3</accession>
<evidence type="ECO:0000256" key="4">
    <source>
        <dbReference type="SAM" id="Phobius"/>
    </source>
</evidence>
<dbReference type="EMBL" id="LBXN01000036">
    <property type="protein sequence ID" value="KKR32643.1"/>
    <property type="molecule type" value="Genomic_DNA"/>
</dbReference>
<evidence type="ECO:0000256" key="1">
    <source>
        <dbReference type="ARBA" id="ARBA00022737"/>
    </source>
</evidence>
<dbReference type="InterPro" id="IPR011990">
    <property type="entry name" value="TPR-like_helical_dom_sf"/>
</dbReference>
<dbReference type="PROSITE" id="PS50005">
    <property type="entry name" value="TPR"/>
    <property type="match status" value="1"/>
</dbReference>
<evidence type="ECO:0000256" key="3">
    <source>
        <dbReference type="PROSITE-ProRule" id="PRU00339"/>
    </source>
</evidence>
<dbReference type="Gene3D" id="1.25.40.10">
    <property type="entry name" value="Tetratricopeptide repeat domain"/>
    <property type="match status" value="1"/>
</dbReference>
<evidence type="ECO:0000313" key="5">
    <source>
        <dbReference type="EMBL" id="KKR32643.1"/>
    </source>
</evidence>
<keyword evidence="4" id="KW-0812">Transmembrane</keyword>
<proteinExistence type="predicted"/>
<gene>
    <name evidence="5" type="ORF">UT63_C0036G0002</name>
</gene>
<dbReference type="Proteomes" id="UP000034539">
    <property type="component" value="Unassembled WGS sequence"/>
</dbReference>
<dbReference type="SUPFAM" id="SSF48452">
    <property type="entry name" value="TPR-like"/>
    <property type="match status" value="1"/>
</dbReference>
<dbReference type="SMART" id="SM00028">
    <property type="entry name" value="TPR"/>
    <property type="match status" value="2"/>
</dbReference>
<keyword evidence="2 3" id="KW-0802">TPR repeat</keyword>
<reference evidence="5 6" key="1">
    <citation type="journal article" date="2015" name="Nature">
        <title>rRNA introns, odd ribosomes, and small enigmatic genomes across a large radiation of phyla.</title>
        <authorList>
            <person name="Brown C.T."/>
            <person name="Hug L.A."/>
            <person name="Thomas B.C."/>
            <person name="Sharon I."/>
            <person name="Castelle C.J."/>
            <person name="Singh A."/>
            <person name="Wilkins M.J."/>
            <person name="Williams K.H."/>
            <person name="Banfield J.F."/>
        </authorList>
    </citation>
    <scope>NUCLEOTIDE SEQUENCE [LARGE SCALE GENOMIC DNA]</scope>
</reference>
<dbReference type="Pfam" id="PF14559">
    <property type="entry name" value="TPR_19"/>
    <property type="match status" value="1"/>
</dbReference>
<evidence type="ECO:0000313" key="6">
    <source>
        <dbReference type="Proteomes" id="UP000034539"/>
    </source>
</evidence>
<feature type="transmembrane region" description="Helical" evidence="4">
    <location>
        <begin position="345"/>
        <end position="365"/>
    </location>
</feature>
<feature type="transmembrane region" description="Helical" evidence="4">
    <location>
        <begin position="114"/>
        <end position="133"/>
    </location>
</feature>